<keyword evidence="6 8" id="KW-1133">Transmembrane helix</keyword>
<dbReference type="PROSITE" id="PS51012">
    <property type="entry name" value="ABC_TM2"/>
    <property type="match status" value="1"/>
</dbReference>
<evidence type="ECO:0000256" key="1">
    <source>
        <dbReference type="ARBA" id="ARBA00004651"/>
    </source>
</evidence>
<comment type="subcellular location">
    <subcellularLocation>
        <location evidence="1">Cell membrane</location>
        <topology evidence="1">Multi-pass membrane protein</topology>
    </subcellularLocation>
</comment>
<evidence type="ECO:0000313" key="11">
    <source>
        <dbReference type="Proteomes" id="UP001143364"/>
    </source>
</evidence>
<dbReference type="Proteomes" id="UP001143364">
    <property type="component" value="Unassembled WGS sequence"/>
</dbReference>
<evidence type="ECO:0000256" key="5">
    <source>
        <dbReference type="ARBA" id="ARBA00022692"/>
    </source>
</evidence>
<feature type="domain" description="ABC transmembrane type-2" evidence="9">
    <location>
        <begin position="137"/>
        <end position="374"/>
    </location>
</feature>
<dbReference type="PANTHER" id="PTHR30294">
    <property type="entry name" value="MEMBRANE COMPONENT OF ABC TRANSPORTER YHHJ-RELATED"/>
    <property type="match status" value="1"/>
</dbReference>
<feature type="transmembrane region" description="Helical" evidence="8">
    <location>
        <begin position="291"/>
        <end position="309"/>
    </location>
</feature>
<dbReference type="PANTHER" id="PTHR30294:SF47">
    <property type="entry name" value="INNER MEMBRANE TRANSPORT PERMEASE YHHJ"/>
    <property type="match status" value="1"/>
</dbReference>
<evidence type="ECO:0000256" key="8">
    <source>
        <dbReference type="SAM" id="Phobius"/>
    </source>
</evidence>
<comment type="similarity">
    <text evidence="2">Belongs to the ABC-2 integral membrane protein family.</text>
</comment>
<feature type="transmembrane region" description="Helical" evidence="8">
    <location>
        <begin position="224"/>
        <end position="248"/>
    </location>
</feature>
<evidence type="ECO:0000256" key="2">
    <source>
        <dbReference type="ARBA" id="ARBA00007783"/>
    </source>
</evidence>
<dbReference type="EMBL" id="BSFK01000002">
    <property type="protein sequence ID" value="GLK74778.1"/>
    <property type="molecule type" value="Genomic_DNA"/>
</dbReference>
<dbReference type="InterPro" id="IPR013525">
    <property type="entry name" value="ABC2_TM"/>
</dbReference>
<keyword evidence="4" id="KW-1003">Cell membrane</keyword>
<dbReference type="Pfam" id="PF12698">
    <property type="entry name" value="ABC2_membrane_3"/>
    <property type="match status" value="1"/>
</dbReference>
<feature type="transmembrane region" description="Helical" evidence="8">
    <location>
        <begin position="260"/>
        <end position="284"/>
    </location>
</feature>
<dbReference type="InterPro" id="IPR051449">
    <property type="entry name" value="ABC-2_transporter_component"/>
</dbReference>
<organism evidence="10 11">
    <name type="scientific">Methylopila jiangsuensis</name>
    <dbReference type="NCBI Taxonomy" id="586230"/>
    <lineage>
        <taxon>Bacteria</taxon>
        <taxon>Pseudomonadati</taxon>
        <taxon>Pseudomonadota</taxon>
        <taxon>Alphaproteobacteria</taxon>
        <taxon>Hyphomicrobiales</taxon>
        <taxon>Methylopilaceae</taxon>
        <taxon>Methylopila</taxon>
    </lineage>
</organism>
<sequence>MRRLLIHLGNIGHLIVKELRSIRADPVMLLLVVYAFSVAVYTVATGVKLEARDLTIGVVDEDRSELSRTLLGAFGPPLFKVARVIPASAIDAEMDAGRLVFVLEIPPNFQADLMAGRRTGLQLNIDATAMTQAGNGSVYIQQIIAQEIARATAGREATSTTPVDVVVRARFNPNLDSGWFSSVMQILNNVTLLTIVLTGAALIREREQGTVEHLLVMPVTAVEIMLAKMAANGLVILVAALASLTLVVEWWLGVPVAGSLALFAFGAAIYAFTVAALGILLGTLATTMGQFGLLAIPVFVVTQLLSGATTPMESMPVWLQWTMRLISPTPHFVALAQGVLYRGAGLDVVWPEIAKIVAIGGAYFAFALVRFRKVIFA</sequence>
<dbReference type="Gene3D" id="3.40.1710.10">
    <property type="entry name" value="abc type-2 transporter like domain"/>
    <property type="match status" value="1"/>
</dbReference>
<protein>
    <submittedName>
        <fullName evidence="10">Membrane protein</fullName>
    </submittedName>
</protein>
<evidence type="ECO:0000313" key="10">
    <source>
        <dbReference type="EMBL" id="GLK74778.1"/>
    </source>
</evidence>
<evidence type="ECO:0000256" key="7">
    <source>
        <dbReference type="ARBA" id="ARBA00023136"/>
    </source>
</evidence>
<dbReference type="InterPro" id="IPR047817">
    <property type="entry name" value="ABC2_TM_bact-type"/>
</dbReference>
<accession>A0A9W6JEE9</accession>
<keyword evidence="7 8" id="KW-0472">Membrane</keyword>
<evidence type="ECO:0000259" key="9">
    <source>
        <dbReference type="PROSITE" id="PS51012"/>
    </source>
</evidence>
<dbReference type="GO" id="GO:0005886">
    <property type="term" value="C:plasma membrane"/>
    <property type="evidence" value="ECO:0007669"/>
    <property type="project" value="UniProtKB-SubCell"/>
</dbReference>
<proteinExistence type="inferred from homology"/>
<dbReference type="RefSeq" id="WP_271202765.1">
    <property type="nucleotide sequence ID" value="NZ_BSFK01000002.1"/>
</dbReference>
<feature type="transmembrane region" description="Helical" evidence="8">
    <location>
        <begin position="179"/>
        <end position="203"/>
    </location>
</feature>
<evidence type="ECO:0000256" key="6">
    <source>
        <dbReference type="ARBA" id="ARBA00022989"/>
    </source>
</evidence>
<reference evidence="10" key="1">
    <citation type="journal article" date="2014" name="Int. J. Syst. Evol. Microbiol.">
        <title>Complete genome sequence of Corynebacterium casei LMG S-19264T (=DSM 44701T), isolated from a smear-ripened cheese.</title>
        <authorList>
            <consortium name="US DOE Joint Genome Institute (JGI-PGF)"/>
            <person name="Walter F."/>
            <person name="Albersmeier A."/>
            <person name="Kalinowski J."/>
            <person name="Ruckert C."/>
        </authorList>
    </citation>
    <scope>NUCLEOTIDE SEQUENCE</scope>
    <source>
        <strain evidence="10">VKM B-2555</strain>
    </source>
</reference>
<evidence type="ECO:0000256" key="4">
    <source>
        <dbReference type="ARBA" id="ARBA00022475"/>
    </source>
</evidence>
<feature type="transmembrane region" description="Helical" evidence="8">
    <location>
        <begin position="353"/>
        <end position="371"/>
    </location>
</feature>
<evidence type="ECO:0000256" key="3">
    <source>
        <dbReference type="ARBA" id="ARBA00022448"/>
    </source>
</evidence>
<keyword evidence="11" id="KW-1185">Reference proteome</keyword>
<dbReference type="GO" id="GO:0140359">
    <property type="term" value="F:ABC-type transporter activity"/>
    <property type="evidence" value="ECO:0007669"/>
    <property type="project" value="InterPro"/>
</dbReference>
<gene>
    <name evidence="10" type="primary">yhhJ</name>
    <name evidence="10" type="ORF">GCM10008171_00300</name>
</gene>
<dbReference type="AlphaFoldDB" id="A0A9W6JEE9"/>
<name>A0A9W6JEE9_9HYPH</name>
<feature type="transmembrane region" description="Helical" evidence="8">
    <location>
        <begin position="27"/>
        <end position="44"/>
    </location>
</feature>
<comment type="caution">
    <text evidence="10">The sequence shown here is derived from an EMBL/GenBank/DDBJ whole genome shotgun (WGS) entry which is preliminary data.</text>
</comment>
<reference evidence="10" key="2">
    <citation type="submission" date="2023-01" db="EMBL/GenBank/DDBJ databases">
        <authorList>
            <person name="Sun Q."/>
            <person name="Evtushenko L."/>
        </authorList>
    </citation>
    <scope>NUCLEOTIDE SEQUENCE</scope>
    <source>
        <strain evidence="10">VKM B-2555</strain>
    </source>
</reference>
<keyword evidence="3" id="KW-0813">Transport</keyword>
<keyword evidence="5 8" id="KW-0812">Transmembrane</keyword>